<feature type="transmembrane region" description="Helical" evidence="1">
    <location>
        <begin position="6"/>
        <end position="23"/>
    </location>
</feature>
<evidence type="ECO:0000313" key="3">
    <source>
        <dbReference type="Proteomes" id="UP001597506"/>
    </source>
</evidence>
<keyword evidence="3" id="KW-1185">Reference proteome</keyword>
<comment type="caution">
    <text evidence="2">The sequence shown here is derived from an EMBL/GenBank/DDBJ whole genome shotgun (WGS) entry which is preliminary data.</text>
</comment>
<name>A0ABW5RXY3_9BACI</name>
<proteinExistence type="predicted"/>
<dbReference type="RefSeq" id="WP_377937073.1">
    <property type="nucleotide sequence ID" value="NZ_JBHUMF010000031.1"/>
</dbReference>
<keyword evidence="1" id="KW-0812">Transmembrane</keyword>
<keyword evidence="1" id="KW-1133">Transmembrane helix</keyword>
<dbReference type="EMBL" id="JBHUMF010000031">
    <property type="protein sequence ID" value="MFD2682402.1"/>
    <property type="molecule type" value="Genomic_DNA"/>
</dbReference>
<gene>
    <name evidence="2" type="ORF">ACFSUL_16805</name>
</gene>
<keyword evidence="1" id="KW-0472">Membrane</keyword>
<evidence type="ECO:0000256" key="1">
    <source>
        <dbReference type="SAM" id="Phobius"/>
    </source>
</evidence>
<dbReference type="Proteomes" id="UP001597506">
    <property type="component" value="Unassembled WGS sequence"/>
</dbReference>
<protein>
    <submittedName>
        <fullName evidence="2">Uncharacterized protein</fullName>
    </submittedName>
</protein>
<reference evidence="3" key="1">
    <citation type="journal article" date="2019" name="Int. J. Syst. Evol. Microbiol.">
        <title>The Global Catalogue of Microorganisms (GCM) 10K type strain sequencing project: providing services to taxonomists for standard genome sequencing and annotation.</title>
        <authorList>
            <consortium name="The Broad Institute Genomics Platform"/>
            <consortium name="The Broad Institute Genome Sequencing Center for Infectious Disease"/>
            <person name="Wu L."/>
            <person name="Ma J."/>
        </authorList>
    </citation>
    <scope>NUCLEOTIDE SEQUENCE [LARGE SCALE GENOMIC DNA]</scope>
    <source>
        <strain evidence="3">KCTC 3913</strain>
    </source>
</reference>
<evidence type="ECO:0000313" key="2">
    <source>
        <dbReference type="EMBL" id="MFD2682402.1"/>
    </source>
</evidence>
<organism evidence="2 3">
    <name type="scientific">Bacillus seohaeanensis</name>
    <dbReference type="NCBI Taxonomy" id="284580"/>
    <lineage>
        <taxon>Bacteria</taxon>
        <taxon>Bacillati</taxon>
        <taxon>Bacillota</taxon>
        <taxon>Bacilli</taxon>
        <taxon>Bacillales</taxon>
        <taxon>Bacillaceae</taxon>
        <taxon>Bacillus</taxon>
    </lineage>
</organism>
<accession>A0ABW5RXY3</accession>
<sequence length="57" mass="6024">MKNSAWLPIVASIGVGAATYSLMTGRAGQLQNMITGMTGMASNNQQAPQTQQNNQLQ</sequence>